<gene>
    <name evidence="16" type="ORF">ADINL_2031</name>
</gene>
<keyword evidence="3 14" id="KW-0813">Transport</keyword>
<dbReference type="Pfam" id="PF05187">
    <property type="entry name" value="Fer4_ETF_QO"/>
    <property type="match status" value="1"/>
</dbReference>
<evidence type="ECO:0000256" key="5">
    <source>
        <dbReference type="ARBA" id="ARBA00022630"/>
    </source>
</evidence>
<evidence type="ECO:0000256" key="11">
    <source>
        <dbReference type="ARBA" id="ARBA00023014"/>
    </source>
</evidence>
<evidence type="ECO:0000256" key="1">
    <source>
        <dbReference type="ARBA" id="ARBA00001974"/>
    </source>
</evidence>
<evidence type="ECO:0000256" key="10">
    <source>
        <dbReference type="ARBA" id="ARBA00023004"/>
    </source>
</evidence>
<evidence type="ECO:0000256" key="9">
    <source>
        <dbReference type="ARBA" id="ARBA00023002"/>
    </source>
</evidence>
<evidence type="ECO:0000256" key="12">
    <source>
        <dbReference type="ARBA" id="ARBA00023075"/>
    </source>
</evidence>
<comment type="caution">
    <text evidence="16">The sequence shown here is derived from an EMBL/GenBank/DDBJ whole genome shotgun (WGS) entry which is preliminary data.</text>
</comment>
<evidence type="ECO:0000256" key="6">
    <source>
        <dbReference type="ARBA" id="ARBA00022723"/>
    </source>
</evidence>
<dbReference type="PATRIC" id="fig|267850.7.peg.1999"/>
<keyword evidence="8 14" id="KW-0249">Electron transport</keyword>
<evidence type="ECO:0000256" key="7">
    <source>
        <dbReference type="ARBA" id="ARBA00022827"/>
    </source>
</evidence>
<evidence type="ECO:0000256" key="13">
    <source>
        <dbReference type="ARBA" id="ARBA00052682"/>
    </source>
</evidence>
<dbReference type="GO" id="GO:0004174">
    <property type="term" value="F:electron-transferring-flavoprotein dehydrogenase activity"/>
    <property type="evidence" value="ECO:0007669"/>
    <property type="project" value="UniProtKB-UniRule"/>
</dbReference>
<dbReference type="InterPro" id="IPR007859">
    <property type="entry name" value="ETF-QO/FixX_C"/>
</dbReference>
<dbReference type="PANTHER" id="PTHR10617">
    <property type="entry name" value="ELECTRON TRANSFER FLAVOPROTEIN-UBIQUINONE OXIDOREDUCTASE"/>
    <property type="match status" value="1"/>
</dbReference>
<keyword evidence="7 14" id="KW-0274">FAD</keyword>
<comment type="cofactor">
    <cofactor evidence="1 14">
        <name>FAD</name>
        <dbReference type="ChEBI" id="CHEBI:57692"/>
    </cofactor>
</comment>
<evidence type="ECO:0000313" key="16">
    <source>
        <dbReference type="EMBL" id="KDE38902.1"/>
    </source>
</evidence>
<comment type="cofactor">
    <cofactor evidence="14">
        <name>[4Fe-4S] cluster</name>
        <dbReference type="ChEBI" id="CHEBI:49883"/>
    </cofactor>
    <text evidence="14">Binds 1 [4Fe-4S] cluster.</text>
</comment>
<dbReference type="FunFam" id="3.30.70.20:FF:000012">
    <property type="entry name" value="Electron transfer flavoprotein-ubiquinone oxidoreductase, mitochondrial"/>
    <property type="match status" value="1"/>
</dbReference>
<evidence type="ECO:0000256" key="14">
    <source>
        <dbReference type="RuleBase" id="RU366068"/>
    </source>
</evidence>
<evidence type="ECO:0000256" key="4">
    <source>
        <dbReference type="ARBA" id="ARBA00022485"/>
    </source>
</evidence>
<dbReference type="Pfam" id="PF21162">
    <property type="entry name" value="ETFQO_UQ-bd"/>
    <property type="match status" value="1"/>
</dbReference>
<dbReference type="Proteomes" id="UP000027318">
    <property type="component" value="Unassembled WGS sequence"/>
</dbReference>
<keyword evidence="10 14" id="KW-0408">Iron</keyword>
<organism evidence="16 17">
    <name type="scientific">Nitrincola lacisaponensis</name>
    <dbReference type="NCBI Taxonomy" id="267850"/>
    <lineage>
        <taxon>Bacteria</taxon>
        <taxon>Pseudomonadati</taxon>
        <taxon>Pseudomonadota</taxon>
        <taxon>Gammaproteobacteria</taxon>
        <taxon>Oceanospirillales</taxon>
        <taxon>Oceanospirillaceae</taxon>
        <taxon>Nitrincola</taxon>
    </lineage>
</organism>
<sequence length="549" mass="60061">MERESMEFDVVVVGAGVTGLAAACRLMQKAQEQEQELTVCVVEKGSEVGAHILSGAVMETRALDELFPDWKERDAPITCEVTAEDTLLLLNDSKGVKLPGFAVPKPMHNKGNYIVSLANVTRWLAEQAEALGVEVFPGFPASEILYHEDGSVKGVATGDMGIGADGEPKDSYTPGMELHAKYTLFTEGVRGHLGKQLLNAFALDQGKDPQHYAIGIKELWDIDPAKSKPGLVVHGSGWPLSDGASGGFFLYHDENNQVEVGLIVDLNYSNPWLSPFDEFQRFKHHPEIRQYLEGGTRVSYGARAITKGGLNCLPKMTLPGAFVLGCNAGTLNFAKIKGIHTGMKSGMLAAEVIADALKAGDEGGKDLTQYDDAFKASWLYDELYRGRNFGPAMHKFGTFLGGTFNFVDQNIFGGKIPLTLHDTHKDHEMLKPAAEARKIEYPKPDGKLSFDKLSSVYLSNATHEEDQPCHLRLTDPELPIRENLPKYAEPAQRYCPAGVYEVVEDANGPRFQINFSNCVHCKTCDIKDPAQNITWVTPEGGGGPVYPNM</sequence>
<dbReference type="InterPro" id="IPR049398">
    <property type="entry name" value="ETF-QO/FixC_UQ-bd"/>
</dbReference>
<dbReference type="PROSITE" id="PS51379">
    <property type="entry name" value="4FE4S_FER_2"/>
    <property type="match status" value="1"/>
</dbReference>
<dbReference type="InterPro" id="IPR040156">
    <property type="entry name" value="ETF-QO"/>
</dbReference>
<dbReference type="GO" id="GO:0046872">
    <property type="term" value="F:metal ion binding"/>
    <property type="evidence" value="ECO:0007669"/>
    <property type="project" value="UniProtKB-KW"/>
</dbReference>
<dbReference type="GO" id="GO:0051539">
    <property type="term" value="F:4 iron, 4 sulfur cluster binding"/>
    <property type="evidence" value="ECO:0007669"/>
    <property type="project" value="UniProtKB-UniRule"/>
</dbReference>
<accession>A0A063Y318</accession>
<reference evidence="16 17" key="1">
    <citation type="journal article" date="2005" name="Int. J. Syst. Evol. Microbiol.">
        <title>Nitrincola lacisaponensis gen. nov., sp. nov., a novel alkaliphilic bacterium isolated from an alkaline, saline lake.</title>
        <authorList>
            <person name="Dimitriu P.A."/>
            <person name="Shukla S.K."/>
            <person name="Conradt J."/>
            <person name="Marquez M.C."/>
            <person name="Ventosa A."/>
            <person name="Maglia A."/>
            <person name="Peyton B.M."/>
            <person name="Pinkart H.C."/>
            <person name="Mormile M.R."/>
        </authorList>
    </citation>
    <scope>NUCLEOTIDE SEQUENCE [LARGE SCALE GENOMIC DNA]</scope>
    <source>
        <strain evidence="16 17">4CA</strain>
    </source>
</reference>
<evidence type="ECO:0000256" key="3">
    <source>
        <dbReference type="ARBA" id="ARBA00022448"/>
    </source>
</evidence>
<keyword evidence="6 14" id="KW-0479">Metal-binding</keyword>
<evidence type="ECO:0000313" key="17">
    <source>
        <dbReference type="Proteomes" id="UP000027318"/>
    </source>
</evidence>
<keyword evidence="11 14" id="KW-0411">Iron-sulfur</keyword>
<feature type="domain" description="4Fe-4S ferredoxin-type" evidence="15">
    <location>
        <begin position="509"/>
        <end position="538"/>
    </location>
</feature>
<proteinExistence type="predicted"/>
<keyword evidence="5 14" id="KW-0285">Flavoprotein</keyword>
<dbReference type="STRING" id="267850.ADINL_2031"/>
<comment type="catalytic activity">
    <reaction evidence="13 14">
        <text>a ubiquinone + reduced [electron-transfer flavoprotein] = a ubiquinol + oxidized [electron-transfer flavoprotein] + H(+)</text>
        <dbReference type="Rhea" id="RHEA:24052"/>
        <dbReference type="Rhea" id="RHEA-COMP:9565"/>
        <dbReference type="Rhea" id="RHEA-COMP:9566"/>
        <dbReference type="Rhea" id="RHEA-COMP:10685"/>
        <dbReference type="Rhea" id="RHEA-COMP:10686"/>
        <dbReference type="ChEBI" id="CHEBI:15378"/>
        <dbReference type="ChEBI" id="CHEBI:16389"/>
        <dbReference type="ChEBI" id="CHEBI:17976"/>
        <dbReference type="ChEBI" id="CHEBI:57692"/>
        <dbReference type="ChEBI" id="CHEBI:58307"/>
        <dbReference type="EC" id="1.5.5.1"/>
    </reaction>
</comment>
<dbReference type="Gene3D" id="3.50.50.60">
    <property type="entry name" value="FAD/NAD(P)-binding domain"/>
    <property type="match status" value="1"/>
</dbReference>
<dbReference type="SUPFAM" id="SSF51905">
    <property type="entry name" value="FAD/NAD(P)-binding domain"/>
    <property type="match status" value="1"/>
</dbReference>
<dbReference type="SUPFAM" id="SSF54862">
    <property type="entry name" value="4Fe-4S ferredoxins"/>
    <property type="match status" value="1"/>
</dbReference>
<dbReference type="EMBL" id="JMSZ01000032">
    <property type="protein sequence ID" value="KDE38902.1"/>
    <property type="molecule type" value="Genomic_DNA"/>
</dbReference>
<dbReference type="PROSITE" id="PS51257">
    <property type="entry name" value="PROKAR_LIPOPROTEIN"/>
    <property type="match status" value="1"/>
</dbReference>
<dbReference type="AlphaFoldDB" id="A0A063Y318"/>
<evidence type="ECO:0000259" key="15">
    <source>
        <dbReference type="PROSITE" id="PS51379"/>
    </source>
</evidence>
<keyword evidence="9 14" id="KW-0560">Oxidoreductase</keyword>
<dbReference type="InterPro" id="IPR017896">
    <property type="entry name" value="4Fe4S_Fe-S-bd"/>
</dbReference>
<dbReference type="Gene3D" id="3.30.9.90">
    <property type="match status" value="1"/>
</dbReference>
<keyword evidence="12 14" id="KW-0830">Ubiquinone</keyword>
<protein>
    <recommendedName>
        <fullName evidence="14">Electron transfer flavoprotein-ubiquinone oxidoreductase</fullName>
        <shortName evidence="14">ETF-QO</shortName>
        <ecNumber evidence="14">1.5.5.1</ecNumber>
    </recommendedName>
</protein>
<dbReference type="EC" id="1.5.5.1" evidence="14"/>
<dbReference type="InterPro" id="IPR036188">
    <property type="entry name" value="FAD/NAD-bd_sf"/>
</dbReference>
<name>A0A063Y318_9GAMM</name>
<keyword evidence="17" id="KW-1185">Reference proteome</keyword>
<dbReference type="PANTHER" id="PTHR10617:SF107">
    <property type="entry name" value="ELECTRON TRANSFER FLAVOPROTEIN-UBIQUINONE OXIDOREDUCTASE, MITOCHONDRIAL"/>
    <property type="match status" value="1"/>
</dbReference>
<keyword evidence="4" id="KW-0004">4Fe-4S</keyword>
<dbReference type="Gene3D" id="3.30.70.20">
    <property type="match status" value="1"/>
</dbReference>
<comment type="function">
    <text evidence="2 14">Accepts electrons from ETF and reduces ubiquinone.</text>
</comment>
<dbReference type="Pfam" id="PF13450">
    <property type="entry name" value="NAD_binding_8"/>
    <property type="match status" value="1"/>
</dbReference>
<evidence type="ECO:0000256" key="8">
    <source>
        <dbReference type="ARBA" id="ARBA00022982"/>
    </source>
</evidence>
<evidence type="ECO:0000256" key="2">
    <source>
        <dbReference type="ARBA" id="ARBA00002819"/>
    </source>
</evidence>
<dbReference type="SUPFAM" id="SSF54373">
    <property type="entry name" value="FAD-linked reductases, C-terminal domain"/>
    <property type="match status" value="1"/>
</dbReference>